<protein>
    <submittedName>
        <fullName evidence="1">Uncharacterized protein</fullName>
    </submittedName>
</protein>
<organism evidence="1 2">
    <name type="scientific">Hymenobacter busanensis</name>
    <dbReference type="NCBI Taxonomy" id="2607656"/>
    <lineage>
        <taxon>Bacteria</taxon>
        <taxon>Pseudomonadati</taxon>
        <taxon>Bacteroidota</taxon>
        <taxon>Cytophagia</taxon>
        <taxon>Cytophagales</taxon>
        <taxon>Hymenobacteraceae</taxon>
        <taxon>Hymenobacter</taxon>
    </lineage>
</organism>
<evidence type="ECO:0000313" key="2">
    <source>
        <dbReference type="Proteomes" id="UP000326380"/>
    </source>
</evidence>
<sequence>MTKLATNDDVGQEYFNALLHLTIPVLPRQVHHSDSFSCQPDLATGLASFLAKVENGQNLRPHMSRGVKKVANRDALRYDWGIHHFHLGTTVAPDGFVTRTGPVLFAWVTDAAMYLLGIYPHGVWNQQQMLQLIHRNWPVLLEPYTIATAGLVHHLTDEEIGQARRAGVTVAIEVAEGVVVAPPGGGMPTSGHSMRAVRGNDCLHDSLVSMTDMLCDPGSSFHQEGESKGIYKTRTLSYTLMDVHGQCLFIEKNNNLRYEVTGIPSLPAL</sequence>
<dbReference type="AlphaFoldDB" id="A0AA88JXQ3"/>
<keyword evidence="2" id="KW-1185">Reference proteome</keyword>
<dbReference type="EMBL" id="VTWU01000011">
    <property type="protein sequence ID" value="KAA9325133.1"/>
    <property type="molecule type" value="Genomic_DNA"/>
</dbReference>
<reference evidence="1 2" key="1">
    <citation type="submission" date="2019-09" db="EMBL/GenBank/DDBJ databases">
        <title>Genome sequence of Hymenobacter sp. M3.</title>
        <authorList>
            <person name="Srinivasan S."/>
        </authorList>
    </citation>
    <scope>NUCLEOTIDE SEQUENCE [LARGE SCALE GENOMIC DNA]</scope>
    <source>
        <strain evidence="1 2">M3</strain>
    </source>
</reference>
<evidence type="ECO:0000313" key="1">
    <source>
        <dbReference type="EMBL" id="KAA9325133.1"/>
    </source>
</evidence>
<comment type="caution">
    <text evidence="1">The sequence shown here is derived from an EMBL/GenBank/DDBJ whole genome shotgun (WGS) entry which is preliminary data.</text>
</comment>
<dbReference type="Proteomes" id="UP000326380">
    <property type="component" value="Unassembled WGS sequence"/>
</dbReference>
<accession>A0AA88JXQ3</accession>
<gene>
    <name evidence="1" type="ORF">F0P96_20770</name>
</gene>
<proteinExistence type="predicted"/>
<name>A0AA88JXQ3_9BACT</name>